<dbReference type="SUPFAM" id="SSF56808">
    <property type="entry name" value="Ribosomal protein L1"/>
    <property type="match status" value="1"/>
</dbReference>
<dbReference type="InterPro" id="IPR050257">
    <property type="entry name" value="eL8/uL1-like"/>
</dbReference>
<feature type="non-terminal residue" evidence="2">
    <location>
        <position position="1"/>
    </location>
</feature>
<dbReference type="InterPro" id="IPR016095">
    <property type="entry name" value="Ribosomal_uL1_3-a/b-sand"/>
</dbReference>
<comment type="caution">
    <text evidence="2">The sequence shown here is derived from an EMBL/GenBank/DDBJ whole genome shotgun (WGS) entry which is preliminary data.</text>
</comment>
<reference evidence="2 3" key="1">
    <citation type="journal article" date="2019" name="Sci. Rep.">
        <title>A high-quality genome of Eragrostis curvula grass provides insights into Poaceae evolution and supports new strategies to enhance forage quality.</title>
        <authorList>
            <person name="Carballo J."/>
            <person name="Santos B.A.C.M."/>
            <person name="Zappacosta D."/>
            <person name="Garbus I."/>
            <person name="Selva J.P."/>
            <person name="Gallo C.A."/>
            <person name="Diaz A."/>
            <person name="Albertini E."/>
            <person name="Caccamo M."/>
            <person name="Echenique V."/>
        </authorList>
    </citation>
    <scope>NUCLEOTIDE SEQUENCE [LARGE SCALE GENOMIC DNA]</scope>
    <source>
        <strain evidence="3">cv. Victoria</strain>
        <tissue evidence="2">Leaf</tissue>
    </source>
</reference>
<protein>
    <recommendedName>
        <fullName evidence="4">Ribosomal protein L1</fullName>
    </recommendedName>
</protein>
<dbReference type="InterPro" id="IPR028364">
    <property type="entry name" value="Ribosomal_uL1/biogenesis"/>
</dbReference>
<gene>
    <name evidence="2" type="ORF">EJB05_54034</name>
</gene>
<dbReference type="Gene3D" id="3.30.190.20">
    <property type="match status" value="1"/>
</dbReference>
<organism evidence="2 3">
    <name type="scientific">Eragrostis curvula</name>
    <name type="common">weeping love grass</name>
    <dbReference type="NCBI Taxonomy" id="38414"/>
    <lineage>
        <taxon>Eukaryota</taxon>
        <taxon>Viridiplantae</taxon>
        <taxon>Streptophyta</taxon>
        <taxon>Embryophyta</taxon>
        <taxon>Tracheophyta</taxon>
        <taxon>Spermatophyta</taxon>
        <taxon>Magnoliopsida</taxon>
        <taxon>Liliopsida</taxon>
        <taxon>Poales</taxon>
        <taxon>Poaceae</taxon>
        <taxon>PACMAD clade</taxon>
        <taxon>Chloridoideae</taxon>
        <taxon>Eragrostideae</taxon>
        <taxon>Eragrostidinae</taxon>
        <taxon>Eragrostis</taxon>
    </lineage>
</organism>
<sequence>MSSPPPQPHPVPRATVASAVGALTKWMKKRADAAPPNLLADERDDLMLLQLSLRRVPASPTTRPRLLPLPHPVITHSGSSVCVISDDRPKSRSLPASDLLDAAKTLGFPISEVIPLSTLRTDYRPYESRRRLAGSHDLFIADRAILPLLPRVLGKAFYSTKKAPIGVDFTRVGWPEQVRKVLGSSFLYLRTGTCSGIKVGRLDMEEEEIVENVIAAVEAAVEKVPKKWANVRALHLKAVDSVALPIYQAVPELGMKIEVPSIPQLEGEVVSKEESGKRKWNKKKRTEDVVMQEDVQEEPEKKKRKVPSDKGQKGEHSLEKEAKSGKDSKKGKKSESAMEEVGSMKKKGKKDMLDVANTKNKKGKSEEGRKKKSIKGADDSVESVEDKKRKGKKLDGDKIKKTRIRVRV</sequence>
<accession>A0A5J9SNK7</accession>
<dbReference type="FunFam" id="3.30.190.20:FF:000005">
    <property type="entry name" value="Ribosomal L1 domain-containing protein 1"/>
    <property type="match status" value="1"/>
</dbReference>
<dbReference type="PANTHER" id="PTHR23105">
    <property type="entry name" value="RIBOSOMAL PROTEIN L7AE FAMILY MEMBER"/>
    <property type="match status" value="1"/>
</dbReference>
<feature type="region of interest" description="Disordered" evidence="1">
    <location>
        <begin position="267"/>
        <end position="408"/>
    </location>
</feature>
<dbReference type="OrthoDB" id="10251727at2759"/>
<dbReference type="Gramene" id="TVU00571">
    <property type="protein sequence ID" value="TVU00571"/>
    <property type="gene ID" value="EJB05_54034"/>
</dbReference>
<evidence type="ECO:0008006" key="4">
    <source>
        <dbReference type="Google" id="ProtNLM"/>
    </source>
</evidence>
<dbReference type="InterPro" id="IPR023674">
    <property type="entry name" value="Ribosomal_uL1-like"/>
</dbReference>
<dbReference type="FunFam" id="3.40.50.790:FF:000007">
    <property type="entry name" value="Ribosomal protein L1p/L10e family"/>
    <property type="match status" value="1"/>
</dbReference>
<dbReference type="Gene3D" id="3.40.50.790">
    <property type="match status" value="1"/>
</dbReference>
<dbReference type="AlphaFoldDB" id="A0A5J9SNK7"/>
<evidence type="ECO:0000256" key="1">
    <source>
        <dbReference type="SAM" id="MobiDB-lite"/>
    </source>
</evidence>
<proteinExistence type="predicted"/>
<name>A0A5J9SNK7_9POAL</name>
<dbReference type="Proteomes" id="UP000324897">
    <property type="component" value="Unassembled WGS sequence"/>
</dbReference>
<feature type="compositionally biased region" description="Basic and acidic residues" evidence="1">
    <location>
        <begin position="384"/>
        <end position="399"/>
    </location>
</feature>
<evidence type="ECO:0000313" key="3">
    <source>
        <dbReference type="Proteomes" id="UP000324897"/>
    </source>
</evidence>
<dbReference type="EMBL" id="RWGY01000571">
    <property type="protein sequence ID" value="TVU00571.1"/>
    <property type="molecule type" value="Genomic_DNA"/>
</dbReference>
<dbReference type="GO" id="GO:0003723">
    <property type="term" value="F:RNA binding"/>
    <property type="evidence" value="ECO:0007669"/>
    <property type="project" value="InterPro"/>
</dbReference>
<dbReference type="CDD" id="cd00403">
    <property type="entry name" value="Ribosomal_L1"/>
    <property type="match status" value="1"/>
</dbReference>
<keyword evidence="3" id="KW-1185">Reference proteome</keyword>
<evidence type="ECO:0000313" key="2">
    <source>
        <dbReference type="EMBL" id="TVU00571.1"/>
    </source>
</evidence>
<dbReference type="Pfam" id="PF00687">
    <property type="entry name" value="Ribosomal_L1"/>
    <property type="match status" value="1"/>
</dbReference>
<feature type="compositionally biased region" description="Basic and acidic residues" evidence="1">
    <location>
        <begin position="298"/>
        <end position="336"/>
    </location>
</feature>